<feature type="region of interest" description="Disordered" evidence="1">
    <location>
        <begin position="11"/>
        <end position="48"/>
    </location>
</feature>
<proteinExistence type="predicted"/>
<dbReference type="MGI" id="MGI:1922981">
    <property type="gene designation" value="Idnk"/>
</dbReference>
<dbReference type="AlphaFoldDB" id="A0A286YCG1"/>
<evidence type="ECO:0000256" key="1">
    <source>
        <dbReference type="SAM" id="MobiDB-lite"/>
    </source>
</evidence>
<reference evidence="2 4" key="1">
    <citation type="journal article" date="2009" name="PLoS Biol.">
        <title>Lineage-specific biology revealed by a finished genome assembly of the mouse.</title>
        <authorList>
            <consortium name="Mouse Genome Sequencing Consortium"/>
            <person name="Church D.M."/>
            <person name="Goodstadt L."/>
            <person name="Hillier L.W."/>
            <person name="Zody M.C."/>
            <person name="Goldstein S."/>
            <person name="She X."/>
            <person name="Bult C.J."/>
            <person name="Agarwala R."/>
            <person name="Cherry J.L."/>
            <person name="DiCuccio M."/>
            <person name="Hlavina W."/>
            <person name="Kapustin Y."/>
            <person name="Meric P."/>
            <person name="Maglott D."/>
            <person name="Birtle Z."/>
            <person name="Marques A.C."/>
            <person name="Graves T."/>
            <person name="Zhou S."/>
            <person name="Teague B."/>
            <person name="Potamousis K."/>
            <person name="Churas C."/>
            <person name="Place M."/>
            <person name="Herschleb J."/>
            <person name="Runnheim R."/>
            <person name="Forrest D."/>
            <person name="Amos-Landgraf J."/>
            <person name="Schwartz D.C."/>
            <person name="Cheng Z."/>
            <person name="Lindblad-Toh K."/>
            <person name="Eichler E.E."/>
            <person name="Ponting C.P."/>
        </authorList>
    </citation>
    <scope>NUCLEOTIDE SEQUENCE [LARGE SCALE GENOMIC DNA]</scope>
    <source>
        <strain evidence="2 4">C57BL/6J</strain>
    </source>
</reference>
<keyword evidence="4" id="KW-1185">Reference proteome</keyword>
<accession>A0A286YCG1</accession>
<reference evidence="2" key="3">
    <citation type="submission" date="2025-08" db="UniProtKB">
        <authorList>
            <consortium name="Ensembl"/>
        </authorList>
    </citation>
    <scope>IDENTIFICATION</scope>
    <source>
        <strain evidence="2">C57BL/6J</strain>
    </source>
</reference>
<sequence length="48" mass="4573">MEAPGVLLVMGVSGSGNCSPGSPRTVASDPSQPYKPGPGGTSQNSVGG</sequence>
<dbReference type="GeneTree" id="ENSGT00390000003364"/>
<evidence type="ECO:0000313" key="4">
    <source>
        <dbReference type="Proteomes" id="UP000000589"/>
    </source>
</evidence>
<dbReference type="Antibodypedia" id="13014">
    <property type="antibodies" value="117 antibodies from 20 providers"/>
</dbReference>
<reference evidence="2" key="4">
    <citation type="submission" date="2025-09" db="UniProtKB">
        <authorList>
            <consortium name="Ensembl"/>
        </authorList>
    </citation>
    <scope>IDENTIFICATION</scope>
    <source>
        <strain evidence="2">C57BL/6J</strain>
    </source>
</reference>
<evidence type="ECO:0000313" key="3">
    <source>
        <dbReference type="MGI" id="MGI:1922981"/>
    </source>
</evidence>
<dbReference type="Bgee" id="ENSMUSG00000050002">
    <property type="expression patterns" value="Expressed in facial nucleus and 264 other cell types or tissues"/>
</dbReference>
<dbReference type="Proteomes" id="UP000000589">
    <property type="component" value="Chromosome 13"/>
</dbReference>
<gene>
    <name evidence="2 3" type="primary">Idnk</name>
</gene>
<dbReference type="Ensembl" id="ENSMUST00000225236.2">
    <property type="protein sequence ID" value="ENSMUSP00000152973.2"/>
    <property type="gene ID" value="ENSMUSG00000050002.15"/>
</dbReference>
<protein>
    <submittedName>
        <fullName evidence="2">IdnK gluconokinase homolog (E. coli)</fullName>
    </submittedName>
</protein>
<name>A0A286YCG1_MOUSE</name>
<dbReference type="ExpressionAtlas" id="A0A286YCG1">
    <property type="expression patterns" value="baseline and differential"/>
</dbReference>
<evidence type="ECO:0000313" key="2">
    <source>
        <dbReference type="Ensembl" id="ENSMUSP00000152973.2"/>
    </source>
</evidence>
<dbReference type="AGR" id="MGI:1922981"/>
<dbReference type="VEuPathDB" id="HostDB:ENSMUSG00000050002"/>
<reference evidence="2 4" key="2">
    <citation type="journal article" date="2011" name="PLoS Biol.">
        <title>Modernizing reference genome assemblies.</title>
        <authorList>
            <person name="Church D.M."/>
            <person name="Schneider V.A."/>
            <person name="Graves T."/>
            <person name="Auger K."/>
            <person name="Cunningham F."/>
            <person name="Bouk N."/>
            <person name="Chen H.C."/>
            <person name="Agarwala R."/>
            <person name="McLaren W.M."/>
            <person name="Ritchie G.R."/>
            <person name="Albracht D."/>
            <person name="Kremitzki M."/>
            <person name="Rock S."/>
            <person name="Kotkiewicz H."/>
            <person name="Kremitzki C."/>
            <person name="Wollam A."/>
            <person name="Trani L."/>
            <person name="Fulton L."/>
            <person name="Fulton R."/>
            <person name="Matthews L."/>
            <person name="Whitehead S."/>
            <person name="Chow W."/>
            <person name="Torrance J."/>
            <person name="Dunn M."/>
            <person name="Harden G."/>
            <person name="Threadgold G."/>
            <person name="Wood J."/>
            <person name="Collins J."/>
            <person name="Heath P."/>
            <person name="Griffiths G."/>
            <person name="Pelan S."/>
            <person name="Grafham D."/>
            <person name="Eichler E.E."/>
            <person name="Weinstock G."/>
            <person name="Mardis E.R."/>
            <person name="Wilson R.K."/>
            <person name="Howe K."/>
            <person name="Flicek P."/>
            <person name="Hubbard T."/>
        </authorList>
    </citation>
    <scope>NUCLEOTIDE SEQUENCE [LARGE SCALE GENOMIC DNA]</scope>
    <source>
        <strain evidence="2 4">C57BL/6J</strain>
    </source>
</reference>
<organism evidence="2 4">
    <name type="scientific">Mus musculus</name>
    <name type="common">Mouse</name>
    <dbReference type="NCBI Taxonomy" id="10090"/>
    <lineage>
        <taxon>Eukaryota</taxon>
        <taxon>Metazoa</taxon>
        <taxon>Chordata</taxon>
        <taxon>Craniata</taxon>
        <taxon>Vertebrata</taxon>
        <taxon>Euteleostomi</taxon>
        <taxon>Mammalia</taxon>
        <taxon>Eutheria</taxon>
        <taxon>Euarchontoglires</taxon>
        <taxon>Glires</taxon>
        <taxon>Rodentia</taxon>
        <taxon>Myomorpha</taxon>
        <taxon>Muroidea</taxon>
        <taxon>Muridae</taxon>
        <taxon>Murinae</taxon>
        <taxon>Mus</taxon>
        <taxon>Mus</taxon>
    </lineage>
</organism>